<dbReference type="AlphaFoldDB" id="A0A0U2V9J5"/>
<evidence type="ECO:0000313" key="1">
    <source>
        <dbReference type="EMBL" id="ALS34316.1"/>
    </source>
</evidence>
<proteinExistence type="predicted"/>
<dbReference type="KEGG" id="ptn:PTRA_a3326"/>
<accession>A0A0U2V9J5</accession>
<dbReference type="EMBL" id="CP011034">
    <property type="protein sequence ID" value="ALS34316.1"/>
    <property type="molecule type" value="Genomic_DNA"/>
</dbReference>
<protein>
    <recommendedName>
        <fullName evidence="3">Orphan protein</fullName>
    </recommendedName>
</protein>
<reference evidence="1 2" key="1">
    <citation type="submission" date="2015-03" db="EMBL/GenBank/DDBJ databases">
        <authorList>
            <person name="Murphy D."/>
        </authorList>
    </citation>
    <scope>NUCLEOTIDE SEQUENCE [LARGE SCALE GENOMIC DNA]</scope>
    <source>
        <strain evidence="1 2">KMM 520</strain>
    </source>
</reference>
<dbReference type="RefSeq" id="WP_058374314.1">
    <property type="nucleotide sequence ID" value="NZ_CP011034.1"/>
</dbReference>
<organism evidence="1">
    <name type="scientific">Pseudoalteromonas translucida KMM 520</name>
    <dbReference type="NCBI Taxonomy" id="1315283"/>
    <lineage>
        <taxon>Bacteria</taxon>
        <taxon>Pseudomonadati</taxon>
        <taxon>Pseudomonadota</taxon>
        <taxon>Gammaproteobacteria</taxon>
        <taxon>Alteromonadales</taxon>
        <taxon>Pseudoalteromonadaceae</taxon>
        <taxon>Pseudoalteromonas</taxon>
    </lineage>
</organism>
<name>A0A0U2V9J5_9GAMM</name>
<sequence length="120" mass="13320">MEFEQDSTLTLPLFLFDDTLSDRDLEQPDFEISLPLDDELLTQLCQNPSEDSSIAISVVSYQLTIINPELAGIAGQQHDAQLTLTRGPLLSAVLITADQQTFVSPQMDMMPTFDLGDEDE</sequence>
<gene>
    <name evidence="1" type="ORF">PTRA_a3326</name>
</gene>
<dbReference type="Proteomes" id="UP000065261">
    <property type="component" value="Chromosome I"/>
</dbReference>
<dbReference type="PATRIC" id="fig|1315283.4.peg.2903"/>
<evidence type="ECO:0000313" key="2">
    <source>
        <dbReference type="Proteomes" id="UP000065261"/>
    </source>
</evidence>
<dbReference type="OrthoDB" id="6315633at2"/>
<evidence type="ECO:0008006" key="3">
    <source>
        <dbReference type="Google" id="ProtNLM"/>
    </source>
</evidence>